<evidence type="ECO:0000313" key="3">
    <source>
        <dbReference type="Proteomes" id="UP000224130"/>
    </source>
</evidence>
<protein>
    <submittedName>
        <fullName evidence="2">Excisionase family DNA binding protein</fullName>
    </submittedName>
</protein>
<accession>A0A2A9EYY8</accession>
<dbReference type="Proteomes" id="UP000224130">
    <property type="component" value="Unassembled WGS sequence"/>
</dbReference>
<gene>
    <name evidence="2" type="ORF">ATJ88_2468</name>
</gene>
<dbReference type="InterPro" id="IPR041657">
    <property type="entry name" value="HTH_17"/>
</dbReference>
<reference evidence="2 3" key="1">
    <citation type="submission" date="2017-10" db="EMBL/GenBank/DDBJ databases">
        <title>Sequencing the genomes of 1000 actinobacteria strains.</title>
        <authorList>
            <person name="Klenk H.-P."/>
        </authorList>
    </citation>
    <scope>NUCLEOTIDE SEQUENCE [LARGE SCALE GENOMIC DNA]</scope>
    <source>
        <strain evidence="2 3">DSM 21863</strain>
    </source>
</reference>
<evidence type="ECO:0000313" key="2">
    <source>
        <dbReference type="EMBL" id="PFG43761.1"/>
    </source>
</evidence>
<comment type="caution">
    <text evidence="2">The sequence shown here is derived from an EMBL/GenBank/DDBJ whole genome shotgun (WGS) entry which is preliminary data.</text>
</comment>
<name>A0A2A9EYY8_9MICO</name>
<organism evidence="2 3">
    <name type="scientific">Isoptericola jiangsuensis</name>
    <dbReference type="NCBI Taxonomy" id="548579"/>
    <lineage>
        <taxon>Bacteria</taxon>
        <taxon>Bacillati</taxon>
        <taxon>Actinomycetota</taxon>
        <taxon>Actinomycetes</taxon>
        <taxon>Micrococcales</taxon>
        <taxon>Promicromonosporaceae</taxon>
        <taxon>Isoptericola</taxon>
    </lineage>
</organism>
<keyword evidence="3" id="KW-1185">Reference proteome</keyword>
<proteinExistence type="predicted"/>
<evidence type="ECO:0000259" key="1">
    <source>
        <dbReference type="Pfam" id="PF12728"/>
    </source>
</evidence>
<dbReference type="RefSeq" id="WP_098464068.1">
    <property type="nucleotide sequence ID" value="NZ_PDJJ01000001.1"/>
</dbReference>
<feature type="domain" description="Helix-turn-helix" evidence="1">
    <location>
        <begin position="9"/>
        <end position="58"/>
    </location>
</feature>
<sequence length="78" mass="8563">MNTSPRFLAVKAVADELAVTSAQVYTILRTGELPGIQIGPKKVWRIERSKLEEYIERQYGATRAAVEAGDVGTEDPEA</sequence>
<dbReference type="Pfam" id="PF12728">
    <property type="entry name" value="HTH_17"/>
    <property type="match status" value="1"/>
</dbReference>
<dbReference type="EMBL" id="PDJJ01000001">
    <property type="protein sequence ID" value="PFG43761.1"/>
    <property type="molecule type" value="Genomic_DNA"/>
</dbReference>
<dbReference type="AlphaFoldDB" id="A0A2A9EYY8"/>
<dbReference type="OrthoDB" id="5524782at2"/>